<feature type="region of interest" description="Disordered" evidence="1">
    <location>
        <begin position="1"/>
        <end position="35"/>
    </location>
</feature>
<dbReference type="GO" id="GO:0008080">
    <property type="term" value="F:N-acetyltransferase activity"/>
    <property type="evidence" value="ECO:0007669"/>
    <property type="project" value="TreeGrafter"/>
</dbReference>
<gene>
    <name evidence="3" type="ORF">JG540_04160</name>
</gene>
<dbReference type="RefSeq" id="WP_200277481.1">
    <property type="nucleotide sequence ID" value="NZ_CP066802.1"/>
</dbReference>
<organism evidence="3 4">
    <name type="scientific">Actinomyces weissii</name>
    <dbReference type="NCBI Taxonomy" id="675090"/>
    <lineage>
        <taxon>Bacteria</taxon>
        <taxon>Bacillati</taxon>
        <taxon>Actinomycetota</taxon>
        <taxon>Actinomycetes</taxon>
        <taxon>Actinomycetales</taxon>
        <taxon>Actinomycetaceae</taxon>
        <taxon>Actinomyces</taxon>
    </lineage>
</organism>
<proteinExistence type="predicted"/>
<evidence type="ECO:0000256" key="1">
    <source>
        <dbReference type="SAM" id="MobiDB-lite"/>
    </source>
</evidence>
<dbReference type="SUPFAM" id="SSF55729">
    <property type="entry name" value="Acyl-CoA N-acyltransferases (Nat)"/>
    <property type="match status" value="1"/>
</dbReference>
<accession>A0A7T7MAU0</accession>
<protein>
    <submittedName>
        <fullName evidence="3">GNAT family N-acetyltransferase</fullName>
    </submittedName>
</protein>
<evidence type="ECO:0000313" key="4">
    <source>
        <dbReference type="Proteomes" id="UP000595895"/>
    </source>
</evidence>
<dbReference type="EMBL" id="CP066802">
    <property type="protein sequence ID" value="QQM68047.1"/>
    <property type="molecule type" value="Genomic_DNA"/>
</dbReference>
<keyword evidence="4" id="KW-1185">Reference proteome</keyword>
<dbReference type="Pfam" id="PF13508">
    <property type="entry name" value="Acetyltransf_7"/>
    <property type="match status" value="1"/>
</dbReference>
<name>A0A7T7MAU0_9ACTO</name>
<dbReference type="KEGG" id="awe:JG540_04160"/>
<dbReference type="InterPro" id="IPR039143">
    <property type="entry name" value="GNPNAT1-like"/>
</dbReference>
<dbReference type="AlphaFoldDB" id="A0A7T7MAU0"/>
<evidence type="ECO:0000313" key="3">
    <source>
        <dbReference type="EMBL" id="QQM68047.1"/>
    </source>
</evidence>
<dbReference type="CDD" id="cd04301">
    <property type="entry name" value="NAT_SF"/>
    <property type="match status" value="1"/>
</dbReference>
<dbReference type="Gene3D" id="3.40.630.30">
    <property type="match status" value="1"/>
</dbReference>
<reference evidence="3 4" key="1">
    <citation type="submission" date="2020-12" db="EMBL/GenBank/DDBJ databases">
        <authorList>
            <person name="Zhou J."/>
        </authorList>
    </citation>
    <scope>NUCLEOTIDE SEQUENCE [LARGE SCALE GENOMIC DNA]</scope>
    <source>
        <strain evidence="3 4">CCUG 61299</strain>
    </source>
</reference>
<evidence type="ECO:0000259" key="2">
    <source>
        <dbReference type="PROSITE" id="PS51186"/>
    </source>
</evidence>
<dbReference type="InterPro" id="IPR000182">
    <property type="entry name" value="GNAT_dom"/>
</dbReference>
<feature type="compositionally biased region" description="Basic and acidic residues" evidence="1">
    <location>
        <begin position="26"/>
        <end position="35"/>
    </location>
</feature>
<dbReference type="PANTHER" id="PTHR13355">
    <property type="entry name" value="GLUCOSAMINE 6-PHOSPHATE N-ACETYLTRANSFERASE"/>
    <property type="match status" value="1"/>
</dbReference>
<dbReference type="InterPro" id="IPR016181">
    <property type="entry name" value="Acyl_CoA_acyltransferase"/>
</dbReference>
<feature type="domain" description="N-acetyltransferase" evidence="2">
    <location>
        <begin position="24"/>
        <end position="194"/>
    </location>
</feature>
<sequence>MGGTGAAGPQQAGRPRPPKAPGWESVRGDERGTRADQVRQAVATVRLEVFVQEQQVPLSLEMDARDDQPTTIHLLVRGQGGEPLGAARLLLEPEHPGQVHLGRLAVRRHARGTGLGARLVTAVEQEALARATARLGPQAAAWGGVPAGTYGVVVLLSAQEQALGFYERCGYQTVSGRRYLDAGIWHQDMARLLCPA</sequence>
<dbReference type="Proteomes" id="UP000595895">
    <property type="component" value="Chromosome"/>
</dbReference>
<keyword evidence="3" id="KW-0808">Transferase</keyword>
<dbReference type="PROSITE" id="PS51186">
    <property type="entry name" value="GNAT"/>
    <property type="match status" value="1"/>
</dbReference>